<dbReference type="RefSeq" id="WP_342757440.1">
    <property type="nucleotide sequence ID" value="NZ_CP146256.1"/>
</dbReference>
<keyword evidence="5" id="KW-0812">Transmembrane</keyword>
<dbReference type="InterPro" id="IPR001478">
    <property type="entry name" value="PDZ"/>
</dbReference>
<dbReference type="InterPro" id="IPR036034">
    <property type="entry name" value="PDZ_sf"/>
</dbReference>
<evidence type="ECO:0000256" key="3">
    <source>
        <dbReference type="ARBA" id="ARBA00022801"/>
    </source>
</evidence>
<protein>
    <submittedName>
        <fullName evidence="7">Trypsin-like peptidase domain-containing protein</fullName>
    </submittedName>
</protein>
<feature type="compositionally biased region" description="Basic and acidic residues" evidence="4">
    <location>
        <begin position="1"/>
        <end position="12"/>
    </location>
</feature>
<dbReference type="InterPro" id="IPR001940">
    <property type="entry name" value="Peptidase_S1C"/>
</dbReference>
<feature type="region of interest" description="Disordered" evidence="4">
    <location>
        <begin position="1"/>
        <end position="24"/>
    </location>
</feature>
<dbReference type="PANTHER" id="PTHR22939">
    <property type="entry name" value="SERINE PROTEASE FAMILY S1C HTRA-RELATED"/>
    <property type="match status" value="1"/>
</dbReference>
<keyword evidence="3" id="KW-0378">Hydrolase</keyword>
<dbReference type="Gene3D" id="2.40.10.10">
    <property type="entry name" value="Trypsin-like serine proteases"/>
    <property type="match status" value="2"/>
</dbReference>
<dbReference type="PROSITE" id="PS50106">
    <property type="entry name" value="PDZ"/>
    <property type="match status" value="1"/>
</dbReference>
<proteinExistence type="inferred from homology"/>
<dbReference type="PANTHER" id="PTHR22939:SF129">
    <property type="entry name" value="SERINE PROTEASE HTRA2, MITOCHONDRIAL"/>
    <property type="match status" value="1"/>
</dbReference>
<keyword evidence="5" id="KW-0472">Membrane</keyword>
<organism evidence="7 8">
    <name type="scientific">Kineothrix sedimenti</name>
    <dbReference type="NCBI Taxonomy" id="3123317"/>
    <lineage>
        <taxon>Bacteria</taxon>
        <taxon>Bacillati</taxon>
        <taxon>Bacillota</taxon>
        <taxon>Clostridia</taxon>
        <taxon>Lachnospirales</taxon>
        <taxon>Lachnospiraceae</taxon>
        <taxon>Kineothrix</taxon>
    </lineage>
</organism>
<keyword evidence="5" id="KW-1133">Transmembrane helix</keyword>
<feature type="domain" description="PDZ" evidence="6">
    <location>
        <begin position="342"/>
        <end position="409"/>
    </location>
</feature>
<evidence type="ECO:0000313" key="7">
    <source>
        <dbReference type="EMBL" id="XAH73839.1"/>
    </source>
</evidence>
<dbReference type="SMART" id="SM00228">
    <property type="entry name" value="PDZ"/>
    <property type="match status" value="1"/>
</dbReference>
<dbReference type="Pfam" id="PF13180">
    <property type="entry name" value="PDZ_2"/>
    <property type="match status" value="1"/>
</dbReference>
<evidence type="ECO:0000256" key="4">
    <source>
        <dbReference type="SAM" id="MobiDB-lite"/>
    </source>
</evidence>
<feature type="transmembrane region" description="Helical" evidence="5">
    <location>
        <begin position="44"/>
        <end position="64"/>
    </location>
</feature>
<reference evidence="7 8" key="1">
    <citation type="submission" date="2024-02" db="EMBL/GenBank/DDBJ databases">
        <title>Bacterial strain from lacustrine sediment.</title>
        <authorList>
            <person name="Petit C."/>
            <person name="Fadhlaoui K."/>
        </authorList>
    </citation>
    <scope>NUCLEOTIDE SEQUENCE [LARGE SCALE GENOMIC DNA]</scope>
    <source>
        <strain evidence="7 8">IPX-CK</strain>
    </source>
</reference>
<name>A0ABZ3EUE5_9FIRM</name>
<evidence type="ECO:0000256" key="5">
    <source>
        <dbReference type="SAM" id="Phobius"/>
    </source>
</evidence>
<keyword evidence="2" id="KW-0645">Protease</keyword>
<dbReference type="SUPFAM" id="SSF50156">
    <property type="entry name" value="PDZ domain-like"/>
    <property type="match status" value="1"/>
</dbReference>
<dbReference type="SUPFAM" id="SSF50494">
    <property type="entry name" value="Trypsin-like serine proteases"/>
    <property type="match status" value="1"/>
</dbReference>
<dbReference type="Gene3D" id="2.30.42.10">
    <property type="match status" value="1"/>
</dbReference>
<evidence type="ECO:0000259" key="6">
    <source>
        <dbReference type="PROSITE" id="PS50106"/>
    </source>
</evidence>
<evidence type="ECO:0000256" key="2">
    <source>
        <dbReference type="ARBA" id="ARBA00022670"/>
    </source>
</evidence>
<dbReference type="Pfam" id="PF13365">
    <property type="entry name" value="Trypsin_2"/>
    <property type="match status" value="1"/>
</dbReference>
<gene>
    <name evidence="7" type="ORF">V6984_20410</name>
</gene>
<comment type="similarity">
    <text evidence="1">Belongs to the peptidase S1C family.</text>
</comment>
<dbReference type="Proteomes" id="UP001451571">
    <property type="component" value="Chromosome"/>
</dbReference>
<sequence length="452" mass="49256">MITEMEQNKETEQENGVNTPDSDFITEKIKQRPIDKKKLLRRTMITAAMAVIFALVACLTFLILEPVLSNWLYPEEEPAPIELPAETEEMLPEDMIVDDSEMVQEEEPAEVKLQDEQIAQVLDNISLDVDDYLAMYNGLAAAAREAAKSVVTVTGSVSNLDWFNDPYESKDQTSGIIVADQGKEIFILVNYENLEDAETIMVTFGSGEQVQAQLKLRDSNTKLAVISVAESDVNKETLEGIVLADLTGSSSNSAIVGKPVIAVGSPLGTSDSVCYGIVTSNNTTLNMIDSYYKVITTDIYGSGDASGVLVNLSGQVLGIIDNTHNSEDMKNLVSAIGITELRRKIEKMSNEKEQAYLGTYGTDVTIDANERLGVPYGAYITEIELDSPAMAAGIQSGDIITAIGEKEIKTYGDLVGAMIELQPNESVGITLMRQGPEEYMQMEVDVTLGKLE</sequence>
<dbReference type="PRINTS" id="PR00834">
    <property type="entry name" value="PROTEASES2C"/>
</dbReference>
<evidence type="ECO:0000313" key="8">
    <source>
        <dbReference type="Proteomes" id="UP001451571"/>
    </source>
</evidence>
<evidence type="ECO:0000256" key="1">
    <source>
        <dbReference type="ARBA" id="ARBA00010541"/>
    </source>
</evidence>
<dbReference type="InterPro" id="IPR043504">
    <property type="entry name" value="Peptidase_S1_PA_chymotrypsin"/>
</dbReference>
<accession>A0ABZ3EUE5</accession>
<keyword evidence="8" id="KW-1185">Reference proteome</keyword>
<dbReference type="EMBL" id="CP146256">
    <property type="protein sequence ID" value="XAH73839.1"/>
    <property type="molecule type" value="Genomic_DNA"/>
</dbReference>
<dbReference type="InterPro" id="IPR009003">
    <property type="entry name" value="Peptidase_S1_PA"/>
</dbReference>